<evidence type="ECO:0000256" key="7">
    <source>
        <dbReference type="PROSITE-ProRule" id="PRU00091"/>
    </source>
</evidence>
<dbReference type="Pfam" id="PF12796">
    <property type="entry name" value="Ank_2"/>
    <property type="match status" value="1"/>
</dbReference>
<evidence type="ECO:0000256" key="3">
    <source>
        <dbReference type="ARBA" id="ARBA00022771"/>
    </source>
</evidence>
<evidence type="ECO:0000256" key="4">
    <source>
        <dbReference type="ARBA" id="ARBA00022833"/>
    </source>
</evidence>
<dbReference type="PROSITE" id="PS50178">
    <property type="entry name" value="ZF_FYVE"/>
    <property type="match status" value="1"/>
</dbReference>
<dbReference type="PRINTS" id="PR01415">
    <property type="entry name" value="ANKYRIN"/>
</dbReference>
<dbReference type="GO" id="GO:0005886">
    <property type="term" value="C:plasma membrane"/>
    <property type="evidence" value="ECO:0007669"/>
    <property type="project" value="TreeGrafter"/>
</dbReference>
<gene>
    <name evidence="10" type="ORF">BBJ29_007243</name>
</gene>
<evidence type="ECO:0000259" key="9">
    <source>
        <dbReference type="PROSITE" id="PS50178"/>
    </source>
</evidence>
<keyword evidence="1" id="KW-0479">Metal-binding</keyword>
<dbReference type="SMART" id="SM00248">
    <property type="entry name" value="ANK"/>
    <property type="match status" value="5"/>
</dbReference>
<dbReference type="PANTHER" id="PTHR24186:SF38">
    <property type="entry name" value="ANKYRIN REPEAT FAMILY PROTEIN"/>
    <property type="match status" value="1"/>
</dbReference>
<dbReference type="InterPro" id="IPR011011">
    <property type="entry name" value="Znf_FYVE_PHD"/>
</dbReference>
<dbReference type="PROSITE" id="PS50297">
    <property type="entry name" value="ANK_REP_REGION"/>
    <property type="match status" value="2"/>
</dbReference>
<keyword evidence="3 7" id="KW-0863">Zinc-finger</keyword>
<dbReference type="GO" id="GO:0008270">
    <property type="term" value="F:zinc ion binding"/>
    <property type="evidence" value="ECO:0007669"/>
    <property type="project" value="UniProtKB-KW"/>
</dbReference>
<dbReference type="SMART" id="SM00064">
    <property type="entry name" value="FYVE"/>
    <property type="match status" value="1"/>
</dbReference>
<feature type="repeat" description="ANK" evidence="6">
    <location>
        <begin position="373"/>
        <end position="394"/>
    </location>
</feature>
<dbReference type="Pfam" id="PF13637">
    <property type="entry name" value="Ank_4"/>
    <property type="match status" value="1"/>
</dbReference>
<evidence type="ECO:0000256" key="5">
    <source>
        <dbReference type="ARBA" id="ARBA00023043"/>
    </source>
</evidence>
<feature type="domain" description="FYVE-type" evidence="9">
    <location>
        <begin position="581"/>
        <end position="615"/>
    </location>
</feature>
<dbReference type="SUPFAM" id="SSF48403">
    <property type="entry name" value="Ankyrin repeat"/>
    <property type="match status" value="1"/>
</dbReference>
<dbReference type="EMBL" id="MBAD02002440">
    <property type="protein sequence ID" value="RLN47554.1"/>
    <property type="molecule type" value="Genomic_DNA"/>
</dbReference>
<feature type="repeat" description="ANK" evidence="6">
    <location>
        <begin position="519"/>
        <end position="551"/>
    </location>
</feature>
<feature type="compositionally biased region" description="Basic and acidic residues" evidence="8">
    <location>
        <begin position="641"/>
        <end position="650"/>
    </location>
</feature>
<dbReference type="InterPro" id="IPR017455">
    <property type="entry name" value="Znf_FYVE-rel"/>
</dbReference>
<dbReference type="Gene3D" id="3.30.40.10">
    <property type="entry name" value="Zinc/RING finger domain, C3HC4 (zinc finger)"/>
    <property type="match status" value="1"/>
</dbReference>
<name>A0A3R7K3U6_9STRA</name>
<feature type="region of interest" description="Disordered" evidence="8">
    <location>
        <begin position="68"/>
        <end position="89"/>
    </location>
</feature>
<accession>A0A3R7K3U6</accession>
<dbReference type="Proteomes" id="UP000284657">
    <property type="component" value="Unassembled WGS sequence"/>
</dbReference>
<dbReference type="InterPro" id="IPR013083">
    <property type="entry name" value="Znf_RING/FYVE/PHD"/>
</dbReference>
<dbReference type="SUPFAM" id="SSF57903">
    <property type="entry name" value="FYVE/PHD zinc finger"/>
    <property type="match status" value="1"/>
</dbReference>
<organism evidence="10 11">
    <name type="scientific">Phytophthora kernoviae</name>
    <dbReference type="NCBI Taxonomy" id="325452"/>
    <lineage>
        <taxon>Eukaryota</taxon>
        <taxon>Sar</taxon>
        <taxon>Stramenopiles</taxon>
        <taxon>Oomycota</taxon>
        <taxon>Peronosporomycetes</taxon>
        <taxon>Peronosporales</taxon>
        <taxon>Peronosporaceae</taxon>
        <taxon>Phytophthora</taxon>
    </lineage>
</organism>
<reference evidence="10 11" key="1">
    <citation type="submission" date="2018-07" db="EMBL/GenBank/DDBJ databases">
        <title>Genome sequencing of oomycete isolates from Chile give support for New Zealand origin for Phytophthora kernoviae and make available the first Nothophytophthora sp. genome.</title>
        <authorList>
            <person name="Studholme D.J."/>
            <person name="Sanfuentes E."/>
            <person name="Panda P."/>
            <person name="Hill R."/>
            <person name="Sambles C."/>
            <person name="Grant M."/>
            <person name="Williams N.M."/>
            <person name="Mcdougal R.L."/>
        </authorList>
    </citation>
    <scope>NUCLEOTIDE SEQUENCE [LARGE SCALE GENOMIC DNA]</scope>
    <source>
        <strain evidence="10">Chile7</strain>
    </source>
</reference>
<feature type="region of interest" description="Disordered" evidence="8">
    <location>
        <begin position="628"/>
        <end position="656"/>
    </location>
</feature>
<dbReference type="Pfam" id="PF01363">
    <property type="entry name" value="FYVE"/>
    <property type="match status" value="1"/>
</dbReference>
<dbReference type="InterPro" id="IPR002110">
    <property type="entry name" value="Ankyrin_rpt"/>
</dbReference>
<feature type="compositionally biased region" description="Polar residues" evidence="8">
    <location>
        <begin position="68"/>
        <end position="84"/>
    </location>
</feature>
<dbReference type="Gene3D" id="1.25.40.20">
    <property type="entry name" value="Ankyrin repeat-containing domain"/>
    <property type="match status" value="2"/>
</dbReference>
<keyword evidence="2" id="KW-0677">Repeat</keyword>
<comment type="caution">
    <text evidence="10">The sequence shown here is derived from an EMBL/GenBank/DDBJ whole genome shotgun (WGS) entry which is preliminary data.</text>
</comment>
<dbReference type="AlphaFoldDB" id="A0A3R7K3U6"/>
<protein>
    <recommendedName>
        <fullName evidence="9">FYVE-type domain-containing protein</fullName>
    </recommendedName>
</protein>
<evidence type="ECO:0000256" key="6">
    <source>
        <dbReference type="PROSITE-ProRule" id="PRU00023"/>
    </source>
</evidence>
<keyword evidence="5 6" id="KW-0040">ANK repeat</keyword>
<dbReference type="PANTHER" id="PTHR24186">
    <property type="entry name" value="PROTEIN PHOSPHATASE 1 REGULATORY SUBUNIT"/>
    <property type="match status" value="1"/>
</dbReference>
<evidence type="ECO:0000256" key="1">
    <source>
        <dbReference type="ARBA" id="ARBA00022723"/>
    </source>
</evidence>
<evidence type="ECO:0000313" key="10">
    <source>
        <dbReference type="EMBL" id="RLN47554.1"/>
    </source>
</evidence>
<evidence type="ECO:0000313" key="11">
    <source>
        <dbReference type="Proteomes" id="UP000284657"/>
    </source>
</evidence>
<dbReference type="InterPro" id="IPR036770">
    <property type="entry name" value="Ankyrin_rpt-contain_sf"/>
</dbReference>
<evidence type="ECO:0000256" key="2">
    <source>
        <dbReference type="ARBA" id="ARBA00022737"/>
    </source>
</evidence>
<evidence type="ECO:0000256" key="8">
    <source>
        <dbReference type="SAM" id="MobiDB-lite"/>
    </source>
</evidence>
<proteinExistence type="predicted"/>
<sequence>MVVPNKTVNNNQGVDPSALPLALVKKTRNGAVLPPLNVRSQFATCAWMTKSFLAKAFPSPHSKLWNYQGSPTSVEDPTDSSNAVGESGGEMSEAARGEVCEIIVVAVQRVTGVESSNAVEQNDHVSTTGYTFHKRSSVWGSFKQAHVPHRVTCTLRSGATTKTSAQPERSQSDGDFVFDEKFAFERRENDAKYHAVNIEVSSMTLGLGRKHCLGQVVVDLDAEFADASGPIYRQRTLKTSDGSQSDVEIHYVLHRMVVTNASAVAASRVLTRSSTSINDDDDMDACGQIFPDLCAKEEEESSFSSTSTMDSDYEIPVALQKLHMWNNERMSTKVSQALSSMNTIRESESMRFSMVTANKWKKIGYHPYKPDASGYTALHRAAKRGDEAVVASLLAMFDGKAIDLASIKSHKQQQIALHIAAKYGNLEAVRLLAEPEFRSLVNMADRNGNTPLHFAATCSAPTAADVVALLLLRGADPTIKSKRDVFPIIAHVLTAQGDDPEIVQLLMKNGSDPNTIDGAGNTVLHIAVSQGLWKVAAALVREQAGMTIRNNQGVMVLDILSPPQLAWLAKFIVHPPKWVPYETQRSCMVCSRKFGFLIRRHHCRLCGRICCGPCSKYKRRLPFTDSAIKPTTKAGNSPMKLVREDDKSQEDNSGGG</sequence>
<feature type="repeat" description="ANK" evidence="6">
    <location>
        <begin position="447"/>
        <end position="482"/>
    </location>
</feature>
<keyword evidence="4" id="KW-0862">Zinc</keyword>
<dbReference type="PROSITE" id="PS50088">
    <property type="entry name" value="ANK_REPEAT"/>
    <property type="match status" value="3"/>
</dbReference>
<dbReference type="InterPro" id="IPR000306">
    <property type="entry name" value="Znf_FYVE"/>
</dbReference>